<dbReference type="EMBL" id="JBBPFD010000015">
    <property type="protein sequence ID" value="KAK7896594.1"/>
    <property type="molecule type" value="Genomic_DNA"/>
</dbReference>
<evidence type="ECO:0000256" key="1">
    <source>
        <dbReference type="SAM" id="MobiDB-lite"/>
    </source>
</evidence>
<dbReference type="PANTHER" id="PTHR13230">
    <property type="entry name" value="GENERAL TRANSCRIPTION FACTOR IIIC, POLYPEPTIDE 5"/>
    <property type="match status" value="1"/>
</dbReference>
<keyword evidence="3" id="KW-1185">Reference proteome</keyword>
<reference evidence="3" key="1">
    <citation type="submission" date="2024-04" db="EMBL/GenBank/DDBJ databases">
        <title>Salinicola lusitanus LLJ914,a marine bacterium isolated from the Okinawa Trough.</title>
        <authorList>
            <person name="Li J."/>
        </authorList>
    </citation>
    <scope>NUCLEOTIDE SEQUENCE [LARGE SCALE GENOMIC DNA]</scope>
</reference>
<feature type="compositionally biased region" description="Basic residues" evidence="1">
    <location>
        <begin position="95"/>
        <end position="106"/>
    </location>
</feature>
<feature type="compositionally biased region" description="Acidic residues" evidence="1">
    <location>
        <begin position="150"/>
        <end position="182"/>
    </location>
</feature>
<accession>A0AAW0NGN0</accession>
<protein>
    <submittedName>
        <fullName evidence="2">Uncharacterized protein</fullName>
    </submittedName>
</protein>
<sequence>MSLHEQEGTSQDHNPTTYKLKESAYIFREGMVPPHRQMFYQLCDLHVDRIQKVVNANNGQEKKCDERDGWCVVGTSDQLRDIVSDCIKKVFKAKKKMMKSRTKKQRIGLSTKLPQTNEEDSDDSDEQDEGLEENPAEDAGDEPAAGLDDTKEEEDEGEEEGEEFQPSEGSDNEMETEMLEYM</sequence>
<dbReference type="GO" id="GO:0001003">
    <property type="term" value="F:RNA polymerase III type 2 promoter sequence-specific DNA binding"/>
    <property type="evidence" value="ECO:0007669"/>
    <property type="project" value="TreeGrafter"/>
</dbReference>
<dbReference type="InterPro" id="IPR040454">
    <property type="entry name" value="TF_IIIC_Tfc1/Sfc1"/>
</dbReference>
<dbReference type="GO" id="GO:0006384">
    <property type="term" value="P:transcription initiation at RNA polymerase III promoter"/>
    <property type="evidence" value="ECO:0007669"/>
    <property type="project" value="InterPro"/>
</dbReference>
<gene>
    <name evidence="2" type="ORF">WMY93_021919</name>
</gene>
<feature type="compositionally biased region" description="Acidic residues" evidence="1">
    <location>
        <begin position="117"/>
        <end position="141"/>
    </location>
</feature>
<feature type="region of interest" description="Disordered" evidence="1">
    <location>
        <begin position="95"/>
        <end position="182"/>
    </location>
</feature>
<dbReference type="Proteomes" id="UP001460270">
    <property type="component" value="Unassembled WGS sequence"/>
</dbReference>
<evidence type="ECO:0000313" key="2">
    <source>
        <dbReference type="EMBL" id="KAK7896594.1"/>
    </source>
</evidence>
<dbReference type="AlphaFoldDB" id="A0AAW0NGN0"/>
<evidence type="ECO:0000313" key="3">
    <source>
        <dbReference type="Proteomes" id="UP001460270"/>
    </source>
</evidence>
<comment type="caution">
    <text evidence="2">The sequence shown here is derived from an EMBL/GenBank/DDBJ whole genome shotgun (WGS) entry which is preliminary data.</text>
</comment>
<dbReference type="GO" id="GO:0001002">
    <property type="term" value="F:RNA polymerase III type 1 promoter sequence-specific DNA binding"/>
    <property type="evidence" value="ECO:0007669"/>
    <property type="project" value="TreeGrafter"/>
</dbReference>
<proteinExistence type="predicted"/>
<dbReference type="GO" id="GO:0000127">
    <property type="term" value="C:transcription factor TFIIIC complex"/>
    <property type="evidence" value="ECO:0007669"/>
    <property type="project" value="InterPro"/>
</dbReference>
<name>A0AAW0NGN0_9GOBI</name>
<dbReference type="PANTHER" id="PTHR13230:SF5">
    <property type="entry name" value="GENERAL TRANSCRIPTION FACTOR 3C POLYPEPTIDE 5"/>
    <property type="match status" value="1"/>
</dbReference>
<organism evidence="2 3">
    <name type="scientific">Mugilogobius chulae</name>
    <name type="common">yellowstripe goby</name>
    <dbReference type="NCBI Taxonomy" id="88201"/>
    <lineage>
        <taxon>Eukaryota</taxon>
        <taxon>Metazoa</taxon>
        <taxon>Chordata</taxon>
        <taxon>Craniata</taxon>
        <taxon>Vertebrata</taxon>
        <taxon>Euteleostomi</taxon>
        <taxon>Actinopterygii</taxon>
        <taxon>Neopterygii</taxon>
        <taxon>Teleostei</taxon>
        <taxon>Neoteleostei</taxon>
        <taxon>Acanthomorphata</taxon>
        <taxon>Gobiaria</taxon>
        <taxon>Gobiiformes</taxon>
        <taxon>Gobioidei</taxon>
        <taxon>Gobiidae</taxon>
        <taxon>Gobionellinae</taxon>
        <taxon>Mugilogobius</taxon>
    </lineage>
</organism>